<dbReference type="InterPro" id="IPR029058">
    <property type="entry name" value="AB_hydrolase_fold"/>
</dbReference>
<evidence type="ECO:0000259" key="4">
    <source>
        <dbReference type="Pfam" id="PF00561"/>
    </source>
</evidence>
<accession>A0A1I7SE25</accession>
<evidence type="ECO:0000256" key="2">
    <source>
        <dbReference type="ARBA" id="ARBA00022490"/>
    </source>
</evidence>
<dbReference type="Gene3D" id="3.40.50.1820">
    <property type="entry name" value="alpha/beta hydrolase"/>
    <property type="match status" value="1"/>
</dbReference>
<evidence type="ECO:0000256" key="3">
    <source>
        <dbReference type="ARBA" id="ARBA00037942"/>
    </source>
</evidence>
<dbReference type="AlphaFoldDB" id="A0A1I7SE25"/>
<evidence type="ECO:0000313" key="6">
    <source>
        <dbReference type="EMBL" id="CAG9113153.1"/>
    </source>
</evidence>
<reference evidence="6" key="2">
    <citation type="submission" date="2020-08" db="EMBL/GenBank/DDBJ databases">
        <authorList>
            <person name="Kikuchi T."/>
        </authorList>
    </citation>
    <scope>NUCLEOTIDE SEQUENCE</scope>
    <source>
        <strain evidence="5">Ka4C1</strain>
    </source>
</reference>
<feature type="domain" description="AB hydrolase-1" evidence="4">
    <location>
        <begin position="56"/>
        <end position="137"/>
    </location>
</feature>
<dbReference type="Proteomes" id="UP000582659">
    <property type="component" value="Unassembled WGS sequence"/>
</dbReference>
<dbReference type="Proteomes" id="UP000659654">
    <property type="component" value="Unassembled WGS sequence"/>
</dbReference>
<proteinExistence type="inferred from homology"/>
<protein>
    <submittedName>
        <fullName evidence="5">(pine wood nematode) hypothetical protein</fullName>
    </submittedName>
    <submittedName>
        <fullName evidence="9">AB hydrolase-1 domain-containing protein</fullName>
    </submittedName>
</protein>
<dbReference type="WBParaSite" id="BXY_1128300.1">
    <property type="protein sequence ID" value="BXY_1128300.1"/>
    <property type="gene ID" value="BXY_1128300"/>
</dbReference>
<evidence type="ECO:0000313" key="7">
    <source>
        <dbReference type="Proteomes" id="UP000095284"/>
    </source>
</evidence>
<dbReference type="PANTHER" id="PTHR46197:SF3">
    <property type="entry name" value="AB HYDROLASE-1 DOMAIN-CONTAINING PROTEIN"/>
    <property type="match status" value="1"/>
</dbReference>
<gene>
    <name evidence="5" type="ORF">BXYJ_LOCUS8020</name>
</gene>
<comment type="similarity">
    <text evidence="3">Belongs to the AB hydrolase superfamily. ABHD14 family.</text>
</comment>
<comment type="subcellular location">
    <subcellularLocation>
        <location evidence="1">Cytoplasm</location>
    </subcellularLocation>
</comment>
<evidence type="ECO:0000313" key="5">
    <source>
        <dbReference type="EMBL" id="CAD5224391.1"/>
    </source>
</evidence>
<sequence length="234" mass="26052">MFQQRDSNAINEEELEKTIAEIRSEIDHFKTDSTFLQVLEQRIFYLSSRSGRRNLPLVVLVHDQINNSSIWSENDTLRTLSSNDFNFVALDLPGHGQSTGPSLENAEKSESFAQFLQIICSEFGQENIVVCGASMAGQYIVPLLNLPAVRGVNIKGLIAIALSDAEALNLSKPLPKTLLVRGELDTSLGPNSAAVFKRFENCDEKIIENGRHFCHLGSTAVEFNRLLINFLKDL</sequence>
<dbReference type="OrthoDB" id="284184at2759"/>
<name>A0A1I7SE25_BURXY</name>
<dbReference type="Pfam" id="PF00561">
    <property type="entry name" value="Abhydrolase_1"/>
    <property type="match status" value="1"/>
</dbReference>
<organism evidence="7 9">
    <name type="scientific">Bursaphelenchus xylophilus</name>
    <name type="common">Pinewood nematode worm</name>
    <name type="synonym">Aphelenchoides xylophilus</name>
    <dbReference type="NCBI Taxonomy" id="6326"/>
    <lineage>
        <taxon>Eukaryota</taxon>
        <taxon>Metazoa</taxon>
        <taxon>Ecdysozoa</taxon>
        <taxon>Nematoda</taxon>
        <taxon>Chromadorea</taxon>
        <taxon>Rhabditida</taxon>
        <taxon>Tylenchina</taxon>
        <taxon>Tylenchomorpha</taxon>
        <taxon>Aphelenchoidea</taxon>
        <taxon>Aphelenchoididae</taxon>
        <taxon>Bursaphelenchus</taxon>
    </lineage>
</organism>
<dbReference type="EMBL" id="CAJFCV020000004">
    <property type="protein sequence ID" value="CAG9113153.1"/>
    <property type="molecule type" value="Genomic_DNA"/>
</dbReference>
<evidence type="ECO:0000313" key="9">
    <source>
        <dbReference type="WBParaSite" id="BXY_1128300.1"/>
    </source>
</evidence>
<dbReference type="GO" id="GO:0005737">
    <property type="term" value="C:cytoplasm"/>
    <property type="evidence" value="ECO:0007669"/>
    <property type="project" value="UniProtKB-SubCell"/>
</dbReference>
<evidence type="ECO:0000313" key="8">
    <source>
        <dbReference type="Proteomes" id="UP000659654"/>
    </source>
</evidence>
<dbReference type="SUPFAM" id="SSF53474">
    <property type="entry name" value="alpha/beta-Hydrolases"/>
    <property type="match status" value="1"/>
</dbReference>
<reference evidence="9" key="1">
    <citation type="submission" date="2016-11" db="UniProtKB">
        <authorList>
            <consortium name="WormBaseParasite"/>
        </authorList>
    </citation>
    <scope>IDENTIFICATION</scope>
</reference>
<dbReference type="InterPro" id="IPR000073">
    <property type="entry name" value="AB_hydrolase_1"/>
</dbReference>
<dbReference type="Proteomes" id="UP000095284">
    <property type="component" value="Unplaced"/>
</dbReference>
<dbReference type="PANTHER" id="PTHR46197">
    <property type="entry name" value="PROTEIN ABHD14B-LIKE"/>
    <property type="match status" value="1"/>
</dbReference>
<evidence type="ECO:0000256" key="1">
    <source>
        <dbReference type="ARBA" id="ARBA00004496"/>
    </source>
</evidence>
<dbReference type="SMR" id="A0A1I7SE25"/>
<keyword evidence="8" id="KW-1185">Reference proteome</keyword>
<dbReference type="EMBL" id="CAJFDI010000004">
    <property type="protein sequence ID" value="CAD5224391.1"/>
    <property type="molecule type" value="Genomic_DNA"/>
</dbReference>
<keyword evidence="2" id="KW-0963">Cytoplasm</keyword>